<evidence type="ECO:0000313" key="1">
    <source>
        <dbReference type="EMBL" id="EQD65466.1"/>
    </source>
</evidence>
<reference evidence="1" key="1">
    <citation type="submission" date="2013-08" db="EMBL/GenBank/DDBJ databases">
        <authorList>
            <person name="Mendez C."/>
            <person name="Richter M."/>
            <person name="Ferrer M."/>
            <person name="Sanchez J."/>
        </authorList>
    </citation>
    <scope>NUCLEOTIDE SEQUENCE</scope>
</reference>
<accession>T1AXX6</accession>
<dbReference type="Gene3D" id="3.50.50.60">
    <property type="entry name" value="FAD/NAD(P)-binding domain"/>
    <property type="match status" value="1"/>
</dbReference>
<dbReference type="GO" id="GO:0004497">
    <property type="term" value="F:monooxygenase activity"/>
    <property type="evidence" value="ECO:0007669"/>
    <property type="project" value="InterPro"/>
</dbReference>
<reference evidence="1" key="2">
    <citation type="journal article" date="2014" name="ISME J.">
        <title>Microbial stratification in low pH oxic and suboxic macroscopic growths along an acid mine drainage.</title>
        <authorList>
            <person name="Mendez-Garcia C."/>
            <person name="Mesa V."/>
            <person name="Sprenger R.R."/>
            <person name="Richter M."/>
            <person name="Diez M.S."/>
            <person name="Solano J."/>
            <person name="Bargiela R."/>
            <person name="Golyshina O.V."/>
            <person name="Manteca A."/>
            <person name="Ramos J.L."/>
            <person name="Gallego J.R."/>
            <person name="Llorente I."/>
            <person name="Martins Dos Santos V.A."/>
            <person name="Jensen O.N."/>
            <person name="Pelaez A.I."/>
            <person name="Sanchez J."/>
            <person name="Ferrer M."/>
        </authorList>
    </citation>
    <scope>NUCLEOTIDE SEQUENCE</scope>
</reference>
<dbReference type="Pfam" id="PF04820">
    <property type="entry name" value="Trp_halogenase"/>
    <property type="match status" value="1"/>
</dbReference>
<feature type="non-terminal residue" evidence="1">
    <location>
        <position position="96"/>
    </location>
</feature>
<comment type="caution">
    <text evidence="1">The sequence shown here is derived from an EMBL/GenBank/DDBJ whole genome shotgun (WGS) entry which is preliminary data.</text>
</comment>
<protein>
    <submittedName>
        <fullName evidence="1">Tryptophan halogenase</fullName>
    </submittedName>
</protein>
<name>T1AXX6_9ZZZZ</name>
<sequence>MVIDEYNAQLTFEMERIRDFLILHYHATQRDDAPLWRECARMSVPAGLAHKMRLFADSGRSFRESEELFAEPSWVEVMIGQNILPRAYHPLVEQMP</sequence>
<organism evidence="1">
    <name type="scientific">mine drainage metagenome</name>
    <dbReference type="NCBI Taxonomy" id="410659"/>
    <lineage>
        <taxon>unclassified sequences</taxon>
        <taxon>metagenomes</taxon>
        <taxon>ecological metagenomes</taxon>
    </lineage>
</organism>
<dbReference type="InterPro" id="IPR006905">
    <property type="entry name" value="Flavin_halogenase"/>
</dbReference>
<proteinExistence type="predicted"/>
<dbReference type="AlphaFoldDB" id="T1AXX6"/>
<gene>
    <name evidence="1" type="ORF">B2A_01600</name>
</gene>
<dbReference type="InterPro" id="IPR036188">
    <property type="entry name" value="FAD/NAD-bd_sf"/>
</dbReference>
<dbReference type="EMBL" id="AUZZ01001166">
    <property type="protein sequence ID" value="EQD65466.1"/>
    <property type="molecule type" value="Genomic_DNA"/>
</dbReference>